<feature type="transmembrane region" description="Helical" evidence="6">
    <location>
        <begin position="85"/>
        <end position="111"/>
    </location>
</feature>
<feature type="transmembrane region" description="Helical" evidence="6">
    <location>
        <begin position="18"/>
        <end position="36"/>
    </location>
</feature>
<feature type="transmembrane region" description="Helical" evidence="6">
    <location>
        <begin position="148"/>
        <end position="169"/>
    </location>
</feature>
<keyword evidence="4 6" id="KW-1133">Transmembrane helix</keyword>
<gene>
    <name evidence="7" type="ORF">H9738_02800</name>
</gene>
<dbReference type="Pfam" id="PF03606">
    <property type="entry name" value="DcuC"/>
    <property type="match status" value="1"/>
</dbReference>
<keyword evidence="3 6" id="KW-0812">Transmembrane</keyword>
<dbReference type="Proteomes" id="UP000824230">
    <property type="component" value="Unassembled WGS sequence"/>
</dbReference>
<dbReference type="InterPro" id="IPR051679">
    <property type="entry name" value="DASS-Related_Transporters"/>
</dbReference>
<comment type="subcellular location">
    <subcellularLocation>
        <location evidence="1">Cell membrane</location>
        <topology evidence="1">Multi-pass membrane protein</topology>
    </subcellularLocation>
</comment>
<dbReference type="GO" id="GO:0005886">
    <property type="term" value="C:plasma membrane"/>
    <property type="evidence" value="ECO:0007669"/>
    <property type="project" value="UniProtKB-SubCell"/>
</dbReference>
<evidence type="ECO:0000256" key="5">
    <source>
        <dbReference type="ARBA" id="ARBA00023136"/>
    </source>
</evidence>
<dbReference type="PANTHER" id="PTHR43652">
    <property type="entry name" value="BASIC AMINO ACID ANTIPORTER YFCC-RELATED"/>
    <property type="match status" value="1"/>
</dbReference>
<sequence>MSNTSTLEKKKKFSAPHIYLLLIVVIVFCTLLTWILPAGEFDRTVNEAGTEVVVPGTFHEVEQSPVGPFQMVQDLYVGMNDAAGVVFFVFISYASISIIISSGAFNGLVAFLLKILKGKARAAIIPIFITIIGIGSSTIGLYEEVFPFIPVFVGICIAMGYDAVVGLAIVALGAGLGYSGATINPFTVGLAQGIAGLPTMTGIGFRIFCHLCFIIVGSVLTIRYALKIQADPTKSVVYADGPSRFAMSEDDIHKHPFGIREKLVLVVLVIGIGVIVYGSRTYGWYFQELSAVFIIMGIISAIIMGLGPNAIAEKFADGFKDIAFACMAIGIARGILIVLQDGCIIDTVVYYASLPLANVPTWLSGVAMLIVQTIISFFIGSGSGQAATSMPIMAPLADLLGFSRETAVLAFQMSDGLTNSLWPTGMTAVMCSLAGIKMHKWWKWFVPVFICLFITEAVLMVIAVQTGFGL</sequence>
<keyword evidence="5 6" id="KW-0472">Membrane</keyword>
<feature type="transmembrane region" description="Helical" evidence="6">
    <location>
        <begin position="203"/>
        <end position="226"/>
    </location>
</feature>
<evidence type="ECO:0000313" key="7">
    <source>
        <dbReference type="EMBL" id="HIX36786.1"/>
    </source>
</evidence>
<feature type="transmembrane region" description="Helical" evidence="6">
    <location>
        <begin position="291"/>
        <end position="310"/>
    </location>
</feature>
<name>A0A9D2ALS6_9FIRM</name>
<dbReference type="PANTHER" id="PTHR43652:SF2">
    <property type="entry name" value="BASIC AMINO ACID ANTIPORTER YFCC-RELATED"/>
    <property type="match status" value="1"/>
</dbReference>
<keyword evidence="2" id="KW-1003">Cell membrane</keyword>
<evidence type="ECO:0000256" key="3">
    <source>
        <dbReference type="ARBA" id="ARBA00022692"/>
    </source>
</evidence>
<evidence type="ECO:0000313" key="8">
    <source>
        <dbReference type="Proteomes" id="UP000824230"/>
    </source>
</evidence>
<comment type="caution">
    <text evidence="7">The sequence shown here is derived from an EMBL/GenBank/DDBJ whole genome shotgun (WGS) entry which is preliminary data.</text>
</comment>
<evidence type="ECO:0000256" key="2">
    <source>
        <dbReference type="ARBA" id="ARBA00022475"/>
    </source>
</evidence>
<reference evidence="7" key="2">
    <citation type="submission" date="2021-04" db="EMBL/GenBank/DDBJ databases">
        <authorList>
            <person name="Gilroy R."/>
        </authorList>
    </citation>
    <scope>NUCLEOTIDE SEQUENCE</scope>
    <source>
        <strain evidence="7">ChiHjej12B11-1927</strain>
    </source>
</reference>
<evidence type="ECO:0000256" key="4">
    <source>
        <dbReference type="ARBA" id="ARBA00022989"/>
    </source>
</evidence>
<dbReference type="AlphaFoldDB" id="A0A9D2ALS6"/>
<protein>
    <submittedName>
        <fullName evidence="7">AbgT family transporter</fullName>
    </submittedName>
</protein>
<feature type="transmembrane region" description="Helical" evidence="6">
    <location>
        <begin position="263"/>
        <end position="285"/>
    </location>
</feature>
<dbReference type="EMBL" id="DXFG01000055">
    <property type="protein sequence ID" value="HIX36786.1"/>
    <property type="molecule type" value="Genomic_DNA"/>
</dbReference>
<evidence type="ECO:0000256" key="1">
    <source>
        <dbReference type="ARBA" id="ARBA00004651"/>
    </source>
</evidence>
<feature type="transmembrane region" description="Helical" evidence="6">
    <location>
        <begin position="359"/>
        <end position="380"/>
    </location>
</feature>
<organism evidence="7 8">
    <name type="scientific">Candidatus Blautia pullistercoris</name>
    <dbReference type="NCBI Taxonomy" id="2838499"/>
    <lineage>
        <taxon>Bacteria</taxon>
        <taxon>Bacillati</taxon>
        <taxon>Bacillota</taxon>
        <taxon>Clostridia</taxon>
        <taxon>Lachnospirales</taxon>
        <taxon>Lachnospiraceae</taxon>
        <taxon>Blautia</taxon>
    </lineage>
</organism>
<feature type="transmembrane region" description="Helical" evidence="6">
    <location>
        <begin position="444"/>
        <end position="464"/>
    </location>
</feature>
<proteinExistence type="predicted"/>
<evidence type="ECO:0000256" key="6">
    <source>
        <dbReference type="SAM" id="Phobius"/>
    </source>
</evidence>
<feature type="transmembrane region" description="Helical" evidence="6">
    <location>
        <begin position="176"/>
        <end position="197"/>
    </location>
</feature>
<reference evidence="7" key="1">
    <citation type="journal article" date="2021" name="PeerJ">
        <title>Extensive microbial diversity within the chicken gut microbiome revealed by metagenomics and culture.</title>
        <authorList>
            <person name="Gilroy R."/>
            <person name="Ravi A."/>
            <person name="Getino M."/>
            <person name="Pursley I."/>
            <person name="Horton D.L."/>
            <person name="Alikhan N.F."/>
            <person name="Baker D."/>
            <person name="Gharbi K."/>
            <person name="Hall N."/>
            <person name="Watson M."/>
            <person name="Adriaenssens E.M."/>
            <person name="Foster-Nyarko E."/>
            <person name="Jarju S."/>
            <person name="Secka A."/>
            <person name="Antonio M."/>
            <person name="Oren A."/>
            <person name="Chaudhuri R.R."/>
            <person name="La Ragione R."/>
            <person name="Hildebrand F."/>
            <person name="Pallen M.J."/>
        </authorList>
    </citation>
    <scope>NUCLEOTIDE SEQUENCE</scope>
    <source>
        <strain evidence="7">ChiHjej12B11-1927</strain>
    </source>
</reference>
<accession>A0A9D2ALS6</accession>
<feature type="transmembrane region" description="Helical" evidence="6">
    <location>
        <begin position="123"/>
        <end position="142"/>
    </location>
</feature>
<feature type="transmembrane region" description="Helical" evidence="6">
    <location>
        <begin position="322"/>
        <end position="339"/>
    </location>
</feature>
<dbReference type="InterPro" id="IPR018385">
    <property type="entry name" value="C4_dicarb_anaerob_car-like"/>
</dbReference>